<proteinExistence type="inferred from homology"/>
<dbReference type="CDD" id="cd24152">
    <property type="entry name" value="ASKHA_NBD_ROK-like"/>
    <property type="match status" value="1"/>
</dbReference>
<evidence type="ECO:0000313" key="2">
    <source>
        <dbReference type="EMBL" id="STD84858.1"/>
    </source>
</evidence>
<comment type="similarity">
    <text evidence="1">Belongs to the ROK (NagC/XylR) family.</text>
</comment>
<dbReference type="PANTHER" id="PTHR18964">
    <property type="entry name" value="ROK (REPRESSOR, ORF, KINASE) FAMILY"/>
    <property type="match status" value="1"/>
</dbReference>
<dbReference type="OrthoDB" id="9795247at2"/>
<dbReference type="Gene3D" id="3.30.420.40">
    <property type="match status" value="2"/>
</dbReference>
<gene>
    <name evidence="2" type="primary">bglK_6</name>
    <name evidence="2" type="ORF">NCTC12360_03405</name>
</gene>
<dbReference type="Pfam" id="PF00480">
    <property type="entry name" value="ROK"/>
    <property type="match status" value="1"/>
</dbReference>
<name>A0A376H8Y1_ENTGA</name>
<dbReference type="RefSeq" id="WP_060814395.1">
    <property type="nucleotide sequence ID" value="NZ_JBHULA010000053.1"/>
</dbReference>
<keyword evidence="2" id="KW-0808">Transferase</keyword>
<reference evidence="2 3" key="1">
    <citation type="submission" date="2018-06" db="EMBL/GenBank/DDBJ databases">
        <authorList>
            <consortium name="Pathogen Informatics"/>
            <person name="Doyle S."/>
        </authorList>
    </citation>
    <scope>NUCLEOTIDE SEQUENCE [LARGE SCALE GENOMIC DNA]</scope>
    <source>
        <strain evidence="2 3">NCTC12360</strain>
    </source>
</reference>
<dbReference type="AlphaFoldDB" id="A0A376H8Y1"/>
<dbReference type="SUPFAM" id="SSF53067">
    <property type="entry name" value="Actin-like ATPase domain"/>
    <property type="match status" value="1"/>
</dbReference>
<dbReference type="InterPro" id="IPR043129">
    <property type="entry name" value="ATPase_NBD"/>
</dbReference>
<protein>
    <submittedName>
        <fullName evidence="2">ROK family protein</fullName>
        <ecNumber evidence="2">2.7.1.85</ecNumber>
    </submittedName>
</protein>
<dbReference type="GO" id="GO:0047700">
    <property type="term" value="F:beta-glucoside kinase activity"/>
    <property type="evidence" value="ECO:0007669"/>
    <property type="project" value="UniProtKB-EC"/>
</dbReference>
<dbReference type="EC" id="2.7.1.85" evidence="2"/>
<dbReference type="EMBL" id="UFYW01000001">
    <property type="protein sequence ID" value="STD84858.1"/>
    <property type="molecule type" value="Genomic_DNA"/>
</dbReference>
<dbReference type="PANTHER" id="PTHR18964:SF165">
    <property type="entry name" value="BETA-GLUCOSIDE KINASE"/>
    <property type="match status" value="1"/>
</dbReference>
<evidence type="ECO:0000256" key="1">
    <source>
        <dbReference type="ARBA" id="ARBA00006479"/>
    </source>
</evidence>
<organism evidence="2 3">
    <name type="scientific">Enterococcus gallinarum</name>
    <dbReference type="NCBI Taxonomy" id="1353"/>
    <lineage>
        <taxon>Bacteria</taxon>
        <taxon>Bacillati</taxon>
        <taxon>Bacillota</taxon>
        <taxon>Bacilli</taxon>
        <taxon>Lactobacillales</taxon>
        <taxon>Enterococcaceae</taxon>
        <taxon>Enterococcus</taxon>
    </lineage>
</organism>
<evidence type="ECO:0000313" key="3">
    <source>
        <dbReference type="Proteomes" id="UP000254807"/>
    </source>
</evidence>
<keyword evidence="3" id="KW-1185">Reference proteome</keyword>
<dbReference type="Proteomes" id="UP000254807">
    <property type="component" value="Unassembled WGS sequence"/>
</dbReference>
<dbReference type="InterPro" id="IPR000600">
    <property type="entry name" value="ROK"/>
</dbReference>
<sequence>MEKGELCFDVGGTYIKYGVFDRKGQWLERGKFPTPNETVDAFFAALVTKITEVEEKIIVTGIGLSFPGFIDPTSGVAIMAGALTPLHSCNILQELQQRLPTHYPIWIENDANCAALAELAFGNAKEVQDFVLLTLGTGIGGALIQDRKIIHGAGFRAGEFGMMITDFQTSSFKTLHDLASTRGLIDAYRREKQIPAEQPILGEKIMEEWQEPETQRIITHWADYVALAVYNLAVTMNPEKILIGGGISTEPRLLPLIQEALNKNPHWPDFSVPIETCLYQNDSGLLGARYLIEQGGNA</sequence>
<accession>A0A376H8Y1</accession>